<dbReference type="AlphaFoldDB" id="A0AAD1XC61"/>
<keyword evidence="2" id="KW-1185">Reference proteome</keyword>
<protein>
    <submittedName>
        <fullName evidence="1">Uncharacterized protein</fullName>
    </submittedName>
</protein>
<comment type="caution">
    <text evidence="1">The sequence shown here is derived from an EMBL/GenBank/DDBJ whole genome shotgun (WGS) entry which is preliminary data.</text>
</comment>
<name>A0AAD1XC61_EUPCR</name>
<dbReference type="EMBL" id="CAMPGE010007546">
    <property type="protein sequence ID" value="CAI2366463.1"/>
    <property type="molecule type" value="Genomic_DNA"/>
</dbReference>
<sequence>MVEANRKHKEFQVEESLVNETRPVSQTKFNHEYYINNIALNKHKIRKNINKISNRKLNSKIQELKPKMTRSANLFIEEIRVDKSWALSTIEHNLSEESVSEVSMKSEIHLITVQLSPTKINVRFW</sequence>
<evidence type="ECO:0000313" key="1">
    <source>
        <dbReference type="EMBL" id="CAI2366463.1"/>
    </source>
</evidence>
<proteinExistence type="predicted"/>
<evidence type="ECO:0000313" key="2">
    <source>
        <dbReference type="Proteomes" id="UP001295684"/>
    </source>
</evidence>
<dbReference type="Proteomes" id="UP001295684">
    <property type="component" value="Unassembled WGS sequence"/>
</dbReference>
<reference evidence="1" key="1">
    <citation type="submission" date="2023-07" db="EMBL/GenBank/DDBJ databases">
        <authorList>
            <consortium name="AG Swart"/>
            <person name="Singh M."/>
            <person name="Singh A."/>
            <person name="Seah K."/>
            <person name="Emmerich C."/>
        </authorList>
    </citation>
    <scope>NUCLEOTIDE SEQUENCE</scope>
    <source>
        <strain evidence="1">DP1</strain>
    </source>
</reference>
<accession>A0AAD1XC61</accession>
<organism evidence="1 2">
    <name type="scientific">Euplotes crassus</name>
    <dbReference type="NCBI Taxonomy" id="5936"/>
    <lineage>
        <taxon>Eukaryota</taxon>
        <taxon>Sar</taxon>
        <taxon>Alveolata</taxon>
        <taxon>Ciliophora</taxon>
        <taxon>Intramacronucleata</taxon>
        <taxon>Spirotrichea</taxon>
        <taxon>Hypotrichia</taxon>
        <taxon>Euplotida</taxon>
        <taxon>Euplotidae</taxon>
        <taxon>Moneuplotes</taxon>
    </lineage>
</organism>
<gene>
    <name evidence="1" type="ORF">ECRASSUSDP1_LOCUS7736</name>
</gene>